<dbReference type="Proteomes" id="UP000075902">
    <property type="component" value="Unassembled WGS sequence"/>
</dbReference>
<reference evidence="2" key="1">
    <citation type="submission" date="2014-01" db="EMBL/GenBank/DDBJ databases">
        <title>The Genome Sequence of Anopheles melas CM1001059_A (V2).</title>
        <authorList>
            <consortium name="The Broad Institute Genomics Platform"/>
            <person name="Neafsey D.E."/>
            <person name="Besansky N."/>
            <person name="Howell P."/>
            <person name="Walton C."/>
            <person name="Young S.K."/>
            <person name="Zeng Q."/>
            <person name="Gargeya S."/>
            <person name="Fitzgerald M."/>
            <person name="Haas B."/>
            <person name="Abouelleil A."/>
            <person name="Allen A.W."/>
            <person name="Alvarado L."/>
            <person name="Arachchi H.M."/>
            <person name="Berlin A.M."/>
            <person name="Chapman S.B."/>
            <person name="Gainer-Dewar J."/>
            <person name="Goldberg J."/>
            <person name="Griggs A."/>
            <person name="Gujja S."/>
            <person name="Hansen M."/>
            <person name="Howarth C."/>
            <person name="Imamovic A."/>
            <person name="Ireland A."/>
            <person name="Larimer J."/>
            <person name="McCowan C."/>
            <person name="Murphy C."/>
            <person name="Pearson M."/>
            <person name="Poon T.W."/>
            <person name="Priest M."/>
            <person name="Roberts A."/>
            <person name="Saif S."/>
            <person name="Shea T."/>
            <person name="Sisk P."/>
            <person name="Sykes S."/>
            <person name="Wortman J."/>
            <person name="Nusbaum C."/>
            <person name="Birren B."/>
        </authorList>
    </citation>
    <scope>NUCLEOTIDE SEQUENCE [LARGE SCALE GENOMIC DNA]</scope>
    <source>
        <strain evidence="2">CM1001059</strain>
    </source>
</reference>
<keyword evidence="2" id="KW-1185">Reference proteome</keyword>
<dbReference type="AlphaFoldDB" id="A0A182TYN3"/>
<accession>A0A182TYN3</accession>
<evidence type="ECO:0000313" key="1">
    <source>
        <dbReference type="EnsemblMetazoa" id="AMEC010707-PA"/>
    </source>
</evidence>
<name>A0A182TYN3_9DIPT</name>
<sequence length="223" mass="24265">MYNMRHLTIWFSRRTPASVLAYEVSGCLVSVSCRCRWLRSSVATSSKRRAARACRMYPFTMLIWSISGSEVAPVPCACVPLQLSIVETAAPYRPFVISAVEAVLELDELPFCRSVPGSAPPPACSSSRSNASSASCRSRSSRRSVSVRLRAWMRLISSSTGRGGIDSIRSLMYAMQPSRIAFLSASSRLPGAVGSVCRLLLTPSSFSADRPIRSRSVDASDSR</sequence>
<dbReference type="VEuPathDB" id="VectorBase:AMEC010707"/>
<organism evidence="1 2">
    <name type="scientific">Anopheles melas</name>
    <dbReference type="NCBI Taxonomy" id="34690"/>
    <lineage>
        <taxon>Eukaryota</taxon>
        <taxon>Metazoa</taxon>
        <taxon>Ecdysozoa</taxon>
        <taxon>Arthropoda</taxon>
        <taxon>Hexapoda</taxon>
        <taxon>Insecta</taxon>
        <taxon>Pterygota</taxon>
        <taxon>Neoptera</taxon>
        <taxon>Endopterygota</taxon>
        <taxon>Diptera</taxon>
        <taxon>Nematocera</taxon>
        <taxon>Culicoidea</taxon>
        <taxon>Culicidae</taxon>
        <taxon>Anophelinae</taxon>
        <taxon>Anopheles</taxon>
    </lineage>
</organism>
<dbReference type="EnsemblMetazoa" id="AMEC010707-RA">
    <property type="protein sequence ID" value="AMEC010707-PA"/>
    <property type="gene ID" value="AMEC010707"/>
</dbReference>
<reference evidence="1" key="2">
    <citation type="submission" date="2020-05" db="UniProtKB">
        <authorList>
            <consortium name="EnsemblMetazoa"/>
        </authorList>
    </citation>
    <scope>IDENTIFICATION</scope>
    <source>
        <strain evidence="1">CM1001059</strain>
    </source>
</reference>
<evidence type="ECO:0000313" key="2">
    <source>
        <dbReference type="Proteomes" id="UP000075902"/>
    </source>
</evidence>
<proteinExistence type="predicted"/>
<protein>
    <submittedName>
        <fullName evidence="1">Uncharacterized protein</fullName>
    </submittedName>
</protein>